<evidence type="ECO:0000256" key="1">
    <source>
        <dbReference type="SAM" id="Phobius"/>
    </source>
</evidence>
<proteinExistence type="predicted"/>
<dbReference type="AlphaFoldDB" id="A0A7W9BAT3"/>
<name>A0A7W9BAT3_9SPHN</name>
<protein>
    <submittedName>
        <fullName evidence="2">Uncharacterized protein</fullName>
    </submittedName>
</protein>
<sequence length="115" mass="13445">MGFFSRFSPVRAYRDLRLFLLGRQAYELGFFALALLTTGYFVYALARDGATEPVYKRDIVYFQQWPADRSDEQIRAQQRIDGPIRARELAEQKAADEKRRAQFKQVDNAMSKWGL</sequence>
<dbReference type="EMBL" id="JACIJK010000001">
    <property type="protein sequence ID" value="MBB5713593.1"/>
    <property type="molecule type" value="Genomic_DNA"/>
</dbReference>
<accession>A0A7W9BAT3</accession>
<keyword evidence="1" id="KW-0812">Transmembrane</keyword>
<reference evidence="2 3" key="1">
    <citation type="submission" date="2020-08" db="EMBL/GenBank/DDBJ databases">
        <title>Genomic Encyclopedia of Type Strains, Phase IV (KMG-IV): sequencing the most valuable type-strain genomes for metagenomic binning, comparative biology and taxonomic classification.</title>
        <authorList>
            <person name="Goeker M."/>
        </authorList>
    </citation>
    <scope>NUCLEOTIDE SEQUENCE [LARGE SCALE GENOMIC DNA]</scope>
    <source>
        <strain evidence="2 3">DSM 100044</strain>
    </source>
</reference>
<evidence type="ECO:0000313" key="2">
    <source>
        <dbReference type="EMBL" id="MBB5713593.1"/>
    </source>
</evidence>
<keyword evidence="1" id="KW-1133">Transmembrane helix</keyword>
<dbReference type="Proteomes" id="UP000546200">
    <property type="component" value="Unassembled WGS sequence"/>
</dbReference>
<dbReference type="RefSeq" id="WP_184054063.1">
    <property type="nucleotide sequence ID" value="NZ_JACIJK010000001.1"/>
</dbReference>
<organism evidence="2 3">
    <name type="scientific">Sphingomonas aerophila</name>
    <dbReference type="NCBI Taxonomy" id="1344948"/>
    <lineage>
        <taxon>Bacteria</taxon>
        <taxon>Pseudomonadati</taxon>
        <taxon>Pseudomonadota</taxon>
        <taxon>Alphaproteobacteria</taxon>
        <taxon>Sphingomonadales</taxon>
        <taxon>Sphingomonadaceae</taxon>
        <taxon>Sphingomonas</taxon>
    </lineage>
</organism>
<evidence type="ECO:0000313" key="3">
    <source>
        <dbReference type="Proteomes" id="UP000546200"/>
    </source>
</evidence>
<keyword evidence="3" id="KW-1185">Reference proteome</keyword>
<gene>
    <name evidence="2" type="ORF">FHS94_000412</name>
</gene>
<keyword evidence="1" id="KW-0472">Membrane</keyword>
<comment type="caution">
    <text evidence="2">The sequence shown here is derived from an EMBL/GenBank/DDBJ whole genome shotgun (WGS) entry which is preliminary data.</text>
</comment>
<feature type="transmembrane region" description="Helical" evidence="1">
    <location>
        <begin position="28"/>
        <end position="46"/>
    </location>
</feature>